<name>A0A1X7S9X6_ZYMT9</name>
<evidence type="ECO:0000256" key="1">
    <source>
        <dbReference type="SAM" id="MobiDB-lite"/>
    </source>
</evidence>
<feature type="region of interest" description="Disordered" evidence="1">
    <location>
        <begin position="1"/>
        <end position="77"/>
    </location>
</feature>
<reference evidence="2 3" key="1">
    <citation type="submission" date="2016-06" db="EMBL/GenBank/DDBJ databases">
        <authorList>
            <person name="Kjaerup R.B."/>
            <person name="Dalgaard T.S."/>
            <person name="Juul-Madsen H.R."/>
        </authorList>
    </citation>
    <scope>NUCLEOTIDE SEQUENCE [LARGE SCALE GENOMIC DNA]</scope>
</reference>
<keyword evidence="3" id="KW-1185">Reference proteome</keyword>
<accession>A0A1X7S9X6</accession>
<proteinExistence type="predicted"/>
<feature type="compositionally biased region" description="Basic and acidic residues" evidence="1">
    <location>
        <begin position="56"/>
        <end position="65"/>
    </location>
</feature>
<feature type="compositionally biased region" description="Low complexity" evidence="1">
    <location>
        <begin position="16"/>
        <end position="29"/>
    </location>
</feature>
<evidence type="ECO:0000313" key="2">
    <source>
        <dbReference type="EMBL" id="SMQ56493.1"/>
    </source>
</evidence>
<dbReference type="Proteomes" id="UP000215127">
    <property type="component" value="Chromosome 19"/>
</dbReference>
<dbReference type="EMBL" id="LT853707">
    <property type="protein sequence ID" value="SMQ56493.1"/>
    <property type="molecule type" value="Genomic_DNA"/>
</dbReference>
<organism evidence="2 3">
    <name type="scientific">Zymoseptoria tritici (strain ST99CH_3D7)</name>
    <dbReference type="NCBI Taxonomy" id="1276538"/>
    <lineage>
        <taxon>Eukaryota</taxon>
        <taxon>Fungi</taxon>
        <taxon>Dikarya</taxon>
        <taxon>Ascomycota</taxon>
        <taxon>Pezizomycotina</taxon>
        <taxon>Dothideomycetes</taxon>
        <taxon>Dothideomycetidae</taxon>
        <taxon>Mycosphaerellales</taxon>
        <taxon>Mycosphaerellaceae</taxon>
        <taxon>Zymoseptoria</taxon>
    </lineage>
</organism>
<gene>
    <name evidence="2" type="ORF">ZT3D7_G11648</name>
</gene>
<protein>
    <submittedName>
        <fullName evidence="2">Uncharacterized protein</fullName>
    </submittedName>
</protein>
<evidence type="ECO:0000313" key="3">
    <source>
        <dbReference type="Proteomes" id="UP000215127"/>
    </source>
</evidence>
<dbReference type="AlphaFoldDB" id="A0A1X7S9X6"/>
<sequence>MPRPIFQAPLRRCNKATTRTGTPSTPTGARLEELHPRQPLADGGVRDNCSNAGTARGERHPHESTKPIFRKGPRPRNAFSIRDFAPAEGDEDEYSRRISQHRWPAQVERAMICVHTGKIATSDLQNTLEGARA</sequence>